<dbReference type="AlphaFoldDB" id="A0A194R5U2"/>
<evidence type="ECO:0000256" key="1">
    <source>
        <dbReference type="ARBA" id="ARBA00023067"/>
    </source>
</evidence>
<dbReference type="InterPro" id="IPR011989">
    <property type="entry name" value="ARM-like"/>
</dbReference>
<organism evidence="3 4">
    <name type="scientific">Papilio machaon</name>
    <name type="common">Old World swallowtail butterfly</name>
    <dbReference type="NCBI Taxonomy" id="76193"/>
    <lineage>
        <taxon>Eukaryota</taxon>
        <taxon>Metazoa</taxon>
        <taxon>Ecdysozoa</taxon>
        <taxon>Arthropoda</taxon>
        <taxon>Hexapoda</taxon>
        <taxon>Insecta</taxon>
        <taxon>Pterygota</taxon>
        <taxon>Neoptera</taxon>
        <taxon>Endopterygota</taxon>
        <taxon>Lepidoptera</taxon>
        <taxon>Glossata</taxon>
        <taxon>Ditrysia</taxon>
        <taxon>Papilionoidea</taxon>
        <taxon>Papilionidae</taxon>
        <taxon>Papilioninae</taxon>
        <taxon>Papilio</taxon>
    </lineage>
</organism>
<dbReference type="PANTHER" id="PTHR14222">
    <property type="entry name" value="CONDENSIN"/>
    <property type="match status" value="1"/>
</dbReference>
<dbReference type="InParanoid" id="A0A194R5U2"/>
<dbReference type="Proteomes" id="UP000053240">
    <property type="component" value="Unassembled WGS sequence"/>
</dbReference>
<reference evidence="3 4" key="1">
    <citation type="journal article" date="2015" name="Nat. Commun.">
        <title>Outbred genome sequencing and CRISPR/Cas9 gene editing in butterflies.</title>
        <authorList>
            <person name="Li X."/>
            <person name="Fan D."/>
            <person name="Zhang W."/>
            <person name="Liu G."/>
            <person name="Zhang L."/>
            <person name="Zhao L."/>
            <person name="Fang X."/>
            <person name="Chen L."/>
            <person name="Dong Y."/>
            <person name="Chen Y."/>
            <person name="Ding Y."/>
            <person name="Zhao R."/>
            <person name="Feng M."/>
            <person name="Zhu Y."/>
            <person name="Feng Y."/>
            <person name="Jiang X."/>
            <person name="Zhu D."/>
            <person name="Xiang H."/>
            <person name="Feng X."/>
            <person name="Li S."/>
            <person name="Wang J."/>
            <person name="Zhang G."/>
            <person name="Kronforst M.R."/>
            <person name="Wang W."/>
        </authorList>
    </citation>
    <scope>NUCLEOTIDE SEQUENCE [LARGE SCALE GENOMIC DNA]</scope>
    <source>
        <strain evidence="3">Ya'a_city_454_Pm</strain>
        <tissue evidence="3">Whole body</tissue>
    </source>
</reference>
<dbReference type="InterPro" id="IPR026971">
    <property type="entry name" value="CND1/NCAPD3"/>
</dbReference>
<dbReference type="STRING" id="76193.A0A194R5U2"/>
<dbReference type="SUPFAM" id="SSF48371">
    <property type="entry name" value="ARM repeat"/>
    <property type="match status" value="1"/>
</dbReference>
<dbReference type="GO" id="GO:0042393">
    <property type="term" value="F:histone binding"/>
    <property type="evidence" value="ECO:0007669"/>
    <property type="project" value="TreeGrafter"/>
</dbReference>
<keyword evidence="1" id="KW-0226">DNA condensation</keyword>
<feature type="region of interest" description="Disordered" evidence="2">
    <location>
        <begin position="290"/>
        <end position="309"/>
    </location>
</feature>
<proteinExistence type="predicted"/>
<dbReference type="GO" id="GO:0000796">
    <property type="term" value="C:condensin complex"/>
    <property type="evidence" value="ECO:0007669"/>
    <property type="project" value="TreeGrafter"/>
</dbReference>
<protein>
    <submittedName>
        <fullName evidence="3">Condensin-2 complex subunit D3</fullName>
    </submittedName>
</protein>
<dbReference type="PANTHER" id="PTHR14222:SF1">
    <property type="entry name" value="CONDENSIN-2 COMPLEX SUBUNIT D3"/>
    <property type="match status" value="1"/>
</dbReference>
<sequence length="674" mass="74586">MNFEDILSNLVDITGGAIVKKLNVDKVQLGNLTASIYNMIDILVCDSKGSPYPEAVQVLFKCLLPKLVSASTDSRNSNNVVRASYVTYSALLLSKFGKAALPGYIILLQHLCYTLDGLERAEVRTARMSLVLGLMSLLPKKSYKDFIKWILKLSTTSKVSHRQIAVEILSKLLNNDPEESVGNENLLENQSRSDADSGIQESSVLTTDLEEVSALSPNTVQNVTNGGIINEDLNSSEILSKLLNNDAEESVANENLLENQSRSDADSGIQESSVLTTDLEEVSALSPNTVQNVTNGGINNEDLNSSKQQEQDALLEEELSKVLQARSHTAPHAAIVRALYDRVHDVSSTVRMRALALLTDCVDSTHPPVQHAIKKLNGTSEVTRLAALAGRCVCDERAVVRRAAAALAHRLLAAAHTHTPNELAVLISLCRDASIIVRSTAITALGELVTQMPSDELLDAFLTGPMHQLSDPEAKVQDQVVTQIQQILFERMRAHSAIAKEDPLPWMFLAAIVRKNMRRHLQKACMLLHKASKCINNCLIEIIRSHLGNVSSSRDLQCLALLTSSARHLHCEQLDFLLQYFYKLEDDLQKPDIRIVAMTLEMLTLWSRWLSAEDREALRRHLLQKLAAASTAQDDGCRPDRVNLAAHLDPNNLEWASHLMKIGKYCFIYIFTQQ</sequence>
<dbReference type="GO" id="GO:0000779">
    <property type="term" value="C:condensed chromosome, centromeric region"/>
    <property type="evidence" value="ECO:0007669"/>
    <property type="project" value="TreeGrafter"/>
</dbReference>
<gene>
    <name evidence="3" type="ORF">RR48_14875</name>
</gene>
<dbReference type="GO" id="GO:0010032">
    <property type="term" value="P:meiotic chromosome condensation"/>
    <property type="evidence" value="ECO:0007669"/>
    <property type="project" value="TreeGrafter"/>
</dbReference>
<dbReference type="GO" id="GO:0007076">
    <property type="term" value="P:mitotic chromosome condensation"/>
    <property type="evidence" value="ECO:0007669"/>
    <property type="project" value="InterPro"/>
</dbReference>
<keyword evidence="4" id="KW-1185">Reference proteome</keyword>
<evidence type="ECO:0000256" key="2">
    <source>
        <dbReference type="SAM" id="MobiDB-lite"/>
    </source>
</evidence>
<feature type="compositionally biased region" description="Polar residues" evidence="2">
    <location>
        <begin position="290"/>
        <end position="308"/>
    </location>
</feature>
<dbReference type="EMBL" id="KQ460883">
    <property type="protein sequence ID" value="KPJ11236.1"/>
    <property type="molecule type" value="Genomic_DNA"/>
</dbReference>
<dbReference type="Gene3D" id="1.25.10.10">
    <property type="entry name" value="Leucine-rich Repeat Variant"/>
    <property type="match status" value="2"/>
</dbReference>
<name>A0A194R5U2_PAPMA</name>
<evidence type="ECO:0000313" key="3">
    <source>
        <dbReference type="EMBL" id="KPJ11236.1"/>
    </source>
</evidence>
<dbReference type="InterPro" id="IPR016024">
    <property type="entry name" value="ARM-type_fold"/>
</dbReference>
<evidence type="ECO:0000313" key="4">
    <source>
        <dbReference type="Proteomes" id="UP000053240"/>
    </source>
</evidence>
<accession>A0A194R5U2</accession>